<sequence length="81" mass="9437">MNKENIIRLVDENNKETEFEVIATLEVNETEYAILLPLNEDTNEGLVFKIIEEDGEEVLQYVESDKEIDLVAKAYEELMEE</sequence>
<gene>
    <name evidence="2" type="ORF">SAMN02194393_02292</name>
</gene>
<dbReference type="AlphaFoldDB" id="A0A1T5L0U9"/>
<evidence type="ECO:0000313" key="3">
    <source>
        <dbReference type="Proteomes" id="UP000190285"/>
    </source>
</evidence>
<reference evidence="2 3" key="1">
    <citation type="submission" date="2017-02" db="EMBL/GenBank/DDBJ databases">
        <authorList>
            <person name="Peterson S.W."/>
        </authorList>
    </citation>
    <scope>NUCLEOTIDE SEQUENCE [LARGE SCALE GENOMIC DNA]</scope>
    <source>
        <strain evidence="2 3">M1</strain>
    </source>
</reference>
<dbReference type="HAMAP" id="MF_01448">
    <property type="entry name" value="UPF0473"/>
    <property type="match status" value="1"/>
</dbReference>
<comment type="similarity">
    <text evidence="1">Belongs to the UPF0473 family.</text>
</comment>
<evidence type="ECO:0000313" key="2">
    <source>
        <dbReference type="EMBL" id="SKC69647.1"/>
    </source>
</evidence>
<dbReference type="InterPro" id="IPR009711">
    <property type="entry name" value="UPF0473"/>
</dbReference>
<proteinExistence type="inferred from homology"/>
<organism evidence="2 3">
    <name type="scientific">Maledivibacter halophilus</name>
    <dbReference type="NCBI Taxonomy" id="36842"/>
    <lineage>
        <taxon>Bacteria</taxon>
        <taxon>Bacillati</taxon>
        <taxon>Bacillota</taxon>
        <taxon>Clostridia</taxon>
        <taxon>Peptostreptococcales</taxon>
        <taxon>Caminicellaceae</taxon>
        <taxon>Maledivibacter</taxon>
    </lineage>
</organism>
<dbReference type="OrthoDB" id="9811971at2"/>
<dbReference type="Pfam" id="PF06949">
    <property type="entry name" value="DUF1292"/>
    <property type="match status" value="1"/>
</dbReference>
<accession>A0A1T5L0U9</accession>
<dbReference type="STRING" id="36842.SAMN02194393_02292"/>
<dbReference type="Proteomes" id="UP000190285">
    <property type="component" value="Unassembled WGS sequence"/>
</dbReference>
<evidence type="ECO:0000256" key="1">
    <source>
        <dbReference type="HAMAP-Rule" id="MF_01448"/>
    </source>
</evidence>
<protein>
    <recommendedName>
        <fullName evidence="1">UPF0473 protein SAMN02194393_02292</fullName>
    </recommendedName>
</protein>
<keyword evidence="3" id="KW-1185">Reference proteome</keyword>
<dbReference type="EMBL" id="FUZT01000005">
    <property type="protein sequence ID" value="SKC69647.1"/>
    <property type="molecule type" value="Genomic_DNA"/>
</dbReference>
<dbReference type="RefSeq" id="WP_079491757.1">
    <property type="nucleotide sequence ID" value="NZ_FUZT01000005.1"/>
</dbReference>
<name>A0A1T5L0U9_9FIRM</name>